<organism evidence="2 3">
    <name type="scientific">Aphanomyces euteiches</name>
    <dbReference type="NCBI Taxonomy" id="100861"/>
    <lineage>
        <taxon>Eukaryota</taxon>
        <taxon>Sar</taxon>
        <taxon>Stramenopiles</taxon>
        <taxon>Oomycota</taxon>
        <taxon>Saprolegniomycetes</taxon>
        <taxon>Saprolegniales</taxon>
        <taxon>Verrucalvaceae</taxon>
        <taxon>Aphanomyces</taxon>
    </lineage>
</organism>
<name>A0A6G0X800_9STRA</name>
<keyword evidence="3" id="KW-1185">Reference proteome</keyword>
<sequence>MTDGSRSIRSWTPSDWRTHPKPRNKLKQSKSGNPFEIRKRQELRSLQRQVQRLEDELEQATLTTSALAKPSPWKTLARQQKSQARKMRQENKHLKDAVCSNKKLISKLTSLVAKRPRVERALTSDWGVYKLEAQSNLRQARIHSIADRQYDCKDTEFILAGLIDNPENFHRIHPVVNAMDQTTVKFEVARQVTLPAPFYVVGQALWKAYSCEKTQTCAPSAQVIHERVDDHTVYERFTESRHGFTSYANTIRKYYVKDHEHLIVLRSVLEDALTPEMIHGVVVNESAWHSVVPLEGGKCRLSFLLHFVLDTTVGSQRPNHEAIDAVAAAMRKVHGQDSLVETVPGYDPPIDQLLYLKETIKETVNFAVRCFNQDDAEVITNSC</sequence>
<dbReference type="AlphaFoldDB" id="A0A6G0X800"/>
<dbReference type="Proteomes" id="UP000481153">
    <property type="component" value="Unassembled WGS sequence"/>
</dbReference>
<evidence type="ECO:0000256" key="1">
    <source>
        <dbReference type="SAM" id="MobiDB-lite"/>
    </source>
</evidence>
<evidence type="ECO:0008006" key="4">
    <source>
        <dbReference type="Google" id="ProtNLM"/>
    </source>
</evidence>
<reference evidence="2 3" key="1">
    <citation type="submission" date="2019-07" db="EMBL/GenBank/DDBJ databases">
        <title>Genomics analysis of Aphanomyces spp. identifies a new class of oomycete effector associated with host adaptation.</title>
        <authorList>
            <person name="Gaulin E."/>
        </authorList>
    </citation>
    <scope>NUCLEOTIDE SEQUENCE [LARGE SCALE GENOMIC DNA]</scope>
    <source>
        <strain evidence="2 3">ATCC 201684</strain>
    </source>
</reference>
<accession>A0A6G0X800</accession>
<protein>
    <recommendedName>
        <fullName evidence="4">START domain-containing protein</fullName>
    </recommendedName>
</protein>
<feature type="compositionally biased region" description="Polar residues" evidence="1">
    <location>
        <begin position="1"/>
        <end position="15"/>
    </location>
</feature>
<dbReference type="EMBL" id="VJMJ01000090">
    <property type="protein sequence ID" value="KAF0736030.1"/>
    <property type="molecule type" value="Genomic_DNA"/>
</dbReference>
<evidence type="ECO:0000313" key="3">
    <source>
        <dbReference type="Proteomes" id="UP000481153"/>
    </source>
</evidence>
<gene>
    <name evidence="2" type="ORF">Ae201684_007618</name>
</gene>
<evidence type="ECO:0000313" key="2">
    <source>
        <dbReference type="EMBL" id="KAF0736030.1"/>
    </source>
</evidence>
<comment type="caution">
    <text evidence="2">The sequence shown here is derived from an EMBL/GenBank/DDBJ whole genome shotgun (WGS) entry which is preliminary data.</text>
</comment>
<feature type="compositionally biased region" description="Basic residues" evidence="1">
    <location>
        <begin position="19"/>
        <end position="28"/>
    </location>
</feature>
<proteinExistence type="predicted"/>
<feature type="region of interest" description="Disordered" evidence="1">
    <location>
        <begin position="1"/>
        <end position="39"/>
    </location>
</feature>
<dbReference type="VEuPathDB" id="FungiDB:AeMF1_020110"/>